<sequence length="450" mass="50847">MNYNYGDNLGFARNKSPDVFKEYIYAEKNVHIHPYVTLSRLRTIYEKYTDDIIEALHIPCRVSTPLQEQLKLLRGKIPDNFLRKLEAIRPICNSAVHELMTSGDNSRDEITKTAMDGLRLARDYAHWFYEKVEKHSDLSQVGEFVAPPLSSLEDELRYAHDGDGWAALMVAKRHFALTLEAAESAESSFHRRLADTFLQHACDKGLYEARRFKSTQLIYSAASMDDIKAGIAIIDELIDQGDVEGLYCDKACAFSAMNRQLTGVSIARKGVEAGDPYAMNLLAQWAGYPDKKISMTDEERTKLLEKSLGIAFNCEAAYYLSTYYQSQGKVSEAIALLEQAIRYGEDKRGLVEFALGSMLIEQDNDIERGFELLAYYASKSYWNALNTAEKLVDISRYAEALAFFKIAVTHATDLEIREGIAHFTAVRDALQEHENLQDADLNFLIACLGD</sequence>
<dbReference type="Gene3D" id="1.25.40.10">
    <property type="entry name" value="Tetratricopeptide repeat domain"/>
    <property type="match status" value="1"/>
</dbReference>
<dbReference type="EMBL" id="PVUH01000010">
    <property type="protein sequence ID" value="PRW91925.1"/>
    <property type="molecule type" value="Genomic_DNA"/>
</dbReference>
<proteinExistence type="predicted"/>
<dbReference type="InterPro" id="IPR011990">
    <property type="entry name" value="TPR-like_helical_dom_sf"/>
</dbReference>
<name>A0A2T0I9B5_PSEFL</name>
<reference evidence="1 2" key="1">
    <citation type="submission" date="2018-03" db="EMBL/GenBank/DDBJ databases">
        <title>Blue discolouration in mozzarella cheese caused by Pseudomonas fluorescens.</title>
        <authorList>
            <person name="Chiesa F."/>
            <person name="Dalmasso A."/>
            <person name="Lomonaco S."/>
        </authorList>
    </citation>
    <scope>NUCLEOTIDE SEQUENCE [LARGE SCALE GENOMIC DNA]</scope>
    <source>
        <strain evidence="1 2">11293</strain>
    </source>
</reference>
<dbReference type="AlphaFoldDB" id="A0A2T0I9B5"/>
<dbReference type="RefSeq" id="WP_106118099.1">
    <property type="nucleotide sequence ID" value="NZ_PVUH01000010.1"/>
</dbReference>
<organism evidence="1 2">
    <name type="scientific">Pseudomonas fluorescens</name>
    <dbReference type="NCBI Taxonomy" id="294"/>
    <lineage>
        <taxon>Bacteria</taxon>
        <taxon>Pseudomonadati</taxon>
        <taxon>Pseudomonadota</taxon>
        <taxon>Gammaproteobacteria</taxon>
        <taxon>Pseudomonadales</taxon>
        <taxon>Pseudomonadaceae</taxon>
        <taxon>Pseudomonas</taxon>
    </lineage>
</organism>
<dbReference type="SUPFAM" id="SSF48452">
    <property type="entry name" value="TPR-like"/>
    <property type="match status" value="1"/>
</dbReference>
<gene>
    <name evidence="1" type="ORF">C7A10_16085</name>
</gene>
<evidence type="ECO:0000313" key="1">
    <source>
        <dbReference type="EMBL" id="PRW91925.1"/>
    </source>
</evidence>
<comment type="caution">
    <text evidence="1">The sequence shown here is derived from an EMBL/GenBank/DDBJ whole genome shotgun (WGS) entry which is preliminary data.</text>
</comment>
<protein>
    <submittedName>
        <fullName evidence="1">Uncharacterized protein</fullName>
    </submittedName>
</protein>
<accession>A0A2T0I9B5</accession>
<dbReference type="Proteomes" id="UP000239731">
    <property type="component" value="Unassembled WGS sequence"/>
</dbReference>
<evidence type="ECO:0000313" key="2">
    <source>
        <dbReference type="Proteomes" id="UP000239731"/>
    </source>
</evidence>